<reference evidence="1 2" key="1">
    <citation type="submission" date="2024-01" db="EMBL/GenBank/DDBJ databases">
        <title>Comparative genomics of Cryptococcus and Kwoniella reveals pathogenesis evolution and contrasting modes of karyotype evolution via chromosome fusion or intercentromeric recombination.</title>
        <authorList>
            <person name="Coelho M.A."/>
            <person name="David-Palma M."/>
            <person name="Shea T."/>
            <person name="Bowers K."/>
            <person name="McGinley-Smith S."/>
            <person name="Mohammad A.W."/>
            <person name="Gnirke A."/>
            <person name="Yurkov A.M."/>
            <person name="Nowrousian M."/>
            <person name="Sun S."/>
            <person name="Cuomo C.A."/>
            <person name="Heitman J."/>
        </authorList>
    </citation>
    <scope>NUCLEOTIDE SEQUENCE [LARGE SCALE GENOMIC DNA]</scope>
    <source>
        <strain evidence="1 2">PYCC6329</strain>
    </source>
</reference>
<protein>
    <recommendedName>
        <fullName evidence="3">Peptidase S7 domain-containing protein</fullName>
    </recommendedName>
</protein>
<keyword evidence="2" id="KW-1185">Reference proteome</keyword>
<dbReference type="KEGG" id="ker:91103922"/>
<dbReference type="SUPFAM" id="SSF50494">
    <property type="entry name" value="Trypsin-like serine proteases"/>
    <property type="match status" value="1"/>
</dbReference>
<name>A0AAX4KLK8_9TREE</name>
<evidence type="ECO:0000313" key="2">
    <source>
        <dbReference type="Proteomes" id="UP001358614"/>
    </source>
</evidence>
<evidence type="ECO:0000313" key="1">
    <source>
        <dbReference type="EMBL" id="WWD07024.1"/>
    </source>
</evidence>
<dbReference type="RefSeq" id="XP_066084991.1">
    <property type="nucleotide sequence ID" value="XM_066228894.1"/>
</dbReference>
<accession>A0AAX4KLK8</accession>
<proteinExistence type="predicted"/>
<evidence type="ECO:0008006" key="3">
    <source>
        <dbReference type="Google" id="ProtNLM"/>
    </source>
</evidence>
<gene>
    <name evidence="1" type="ORF">V865_005121</name>
</gene>
<dbReference type="GeneID" id="91103922"/>
<dbReference type="InterPro" id="IPR009003">
    <property type="entry name" value="Peptidase_S1_PA"/>
</dbReference>
<dbReference type="EMBL" id="CP144089">
    <property type="protein sequence ID" value="WWD07024.1"/>
    <property type="molecule type" value="Genomic_DNA"/>
</dbReference>
<sequence length="543" mass="61195">MSIYTPDHFAGYYYGIPSRPKLIARSDPSEWTQPRSKIDSGFPQAKVIRSVDSSHPICSIWKSALGPELLKVIDEYTQLATSVSVDILRISYDEEEDHDLASPLIWIGIPPESISIARGGDLVARCITLLRTFELVDVQVEIRESQVILLSGPGPGQEPKPNPKLILKEPPIYAFDDVTYSIISKLSTAIGLGITTPISCKSDSYGTTSFYLENTKEEGNFYALTARHVVSDFESDDTDVPVPIPVVLCNHLFEECMEQIEYLIRKNQEEVEKARVDIDSINVGKTESLIRRAKYVLDYNPLDIQDLEELRRELADQWSQESQRRIGIVHYHPPIKHDHKAEVDVDLDVDHGRGLNDWGDDWALIKLDKDKLPCSTTLTNIIDLNDRSEFRMASWSTEQPLLKIDKADMLRLKSILTEDDMEKSSLAVIMRGAKNGIRLGKSMSVFSMVRYPYPSKKWIKQWAITMMNEWEFEFRKSSTFADQGDSGAGVVSRDGKFGGIVVGGTGRAARDGSRAIIDITYVMPMFHIMDRITESGLGDLQLL</sequence>
<dbReference type="AlphaFoldDB" id="A0AAX4KLK8"/>
<dbReference type="Proteomes" id="UP001358614">
    <property type="component" value="Chromosome 1"/>
</dbReference>
<organism evidence="1 2">
    <name type="scientific">Kwoniella europaea PYCC6329</name>
    <dbReference type="NCBI Taxonomy" id="1423913"/>
    <lineage>
        <taxon>Eukaryota</taxon>
        <taxon>Fungi</taxon>
        <taxon>Dikarya</taxon>
        <taxon>Basidiomycota</taxon>
        <taxon>Agaricomycotina</taxon>
        <taxon>Tremellomycetes</taxon>
        <taxon>Tremellales</taxon>
        <taxon>Cryptococcaceae</taxon>
        <taxon>Kwoniella</taxon>
    </lineage>
</organism>